<name>A0AAU8GRR5_9VIRU</name>
<feature type="domain" description="CDGP" evidence="1">
    <location>
        <begin position="31"/>
        <end position="119"/>
    </location>
</feature>
<dbReference type="InterPro" id="IPR056271">
    <property type="entry name" value="CDGP_dom"/>
</dbReference>
<gene>
    <name evidence="2" type="primary">73</name>
    <name evidence="2" type="ORF">SEA_PHARB_73</name>
</gene>
<evidence type="ECO:0000313" key="2">
    <source>
        <dbReference type="EMBL" id="XCH43681.1"/>
    </source>
</evidence>
<protein>
    <recommendedName>
        <fullName evidence="1">CDGP domain-containing protein</fullName>
    </recommendedName>
</protein>
<proteinExistence type="predicted"/>
<dbReference type="Pfam" id="PF24238">
    <property type="entry name" value="CDGP"/>
    <property type="match status" value="1"/>
</dbReference>
<evidence type="ECO:0000259" key="1">
    <source>
        <dbReference type="Pfam" id="PF24238"/>
    </source>
</evidence>
<sequence length="123" mass="13060">MKSLRVGLAAAAVAVAAVTSAPIASADYDPGCKVDLWGFLGSSRRLICDGPLQPDGSWMRSREFYVPAHHVPLRTTCSGSYSVTCTTTGGYFQERQSDGIEVYPVTPATLLGDEPPHLDEGVS</sequence>
<accession>A0AAU8GRR5</accession>
<reference evidence="2" key="1">
    <citation type="submission" date="2024-04" db="EMBL/GenBank/DDBJ databases">
        <authorList>
            <person name="Bains C."/>
            <person name="Hallett B."/>
            <person name="Lee H."/>
            <person name="Redzematovic E."/>
            <person name="Hutchison K.W."/>
            <person name="Molloy S.D."/>
            <person name="Viland M.D."/>
            <person name="Lewis C.M."/>
            <person name="Garlena R.A."/>
            <person name="Russell D.A."/>
            <person name="Jacobs-Sera D."/>
            <person name="Hatfull G.F."/>
        </authorList>
    </citation>
    <scope>NUCLEOTIDE SEQUENCE</scope>
</reference>
<organism evidence="2">
    <name type="scientific">Mycobacterium phage Pharb</name>
    <dbReference type="NCBI Taxonomy" id="3136626"/>
    <lineage>
        <taxon>Viruses</taxon>
    </lineage>
</organism>
<dbReference type="EMBL" id="PP750966">
    <property type="protein sequence ID" value="XCH43681.1"/>
    <property type="molecule type" value="Genomic_DNA"/>
</dbReference>